<sequence>MVLYLLRVCTKLHLGSPRFERNVFLSQEGEQHYRFRVRLVCEEEGINLEAHGCFNADEGTARDDAAYTLLEMLLMRTGHSICNYNYRRMCVLQQQLEEMLDIWISVLGLVGCFVFYGFGIAEVATTGNKRSDEEENERTSEGKGRLELPTIIEDEVSGVDNQVVGFQHDIKEVFQANHELVLSMLHDNASLVGTVKTILGQQGKVLEVLAYRVVILEGIKKCSSKGSGAAQKAATSLAEGKLPTSERRPLKRKLDFVDLTDDDTAILYLIRQQGIGTPFAFYHHKGLVMLGEETPKCLDLLFIPPEGMRFDGDDLVVAIFIFASGMEERLVEDSHCDGNRKRLLSLLPGAQLFDDVINMVVGMCTSHMEISMSWWLPTTFSPIDKSTRMCIAVQLVVGPHNPFAESVTEKAVKFWNSEMVRNYKKEAAGAPILASPSRSNSPTI</sequence>
<feature type="transmembrane region" description="Helical" evidence="1">
    <location>
        <begin position="102"/>
        <end position="121"/>
    </location>
</feature>
<gene>
    <name evidence="2" type="ORF">PIB30_062150</name>
</gene>
<reference evidence="2 3" key="1">
    <citation type="journal article" date="2023" name="Plants (Basel)">
        <title>Bridging the Gap: Combining Genomics and Transcriptomics Approaches to Understand Stylosanthes scabra, an Orphan Legume from the Brazilian Caatinga.</title>
        <authorList>
            <person name="Ferreira-Neto J.R.C."/>
            <person name="da Silva M.D."/>
            <person name="Binneck E."/>
            <person name="de Melo N.F."/>
            <person name="da Silva R.H."/>
            <person name="de Melo A.L.T.M."/>
            <person name="Pandolfi V."/>
            <person name="Bustamante F.O."/>
            <person name="Brasileiro-Vidal A.C."/>
            <person name="Benko-Iseppon A.M."/>
        </authorList>
    </citation>
    <scope>NUCLEOTIDE SEQUENCE [LARGE SCALE GENOMIC DNA]</scope>
    <source>
        <tissue evidence="2">Leaves</tissue>
    </source>
</reference>
<accession>A0ABU6TLR5</accession>
<keyword evidence="1" id="KW-0472">Membrane</keyword>
<comment type="caution">
    <text evidence="2">The sequence shown here is derived from an EMBL/GenBank/DDBJ whole genome shotgun (WGS) entry which is preliminary data.</text>
</comment>
<dbReference type="EMBL" id="JASCZI010091194">
    <property type="protein sequence ID" value="MED6149410.1"/>
    <property type="molecule type" value="Genomic_DNA"/>
</dbReference>
<keyword evidence="1" id="KW-0812">Transmembrane</keyword>
<protein>
    <submittedName>
        <fullName evidence="2">Uncharacterized protein</fullName>
    </submittedName>
</protein>
<organism evidence="2 3">
    <name type="scientific">Stylosanthes scabra</name>
    <dbReference type="NCBI Taxonomy" id="79078"/>
    <lineage>
        <taxon>Eukaryota</taxon>
        <taxon>Viridiplantae</taxon>
        <taxon>Streptophyta</taxon>
        <taxon>Embryophyta</taxon>
        <taxon>Tracheophyta</taxon>
        <taxon>Spermatophyta</taxon>
        <taxon>Magnoliopsida</taxon>
        <taxon>eudicotyledons</taxon>
        <taxon>Gunneridae</taxon>
        <taxon>Pentapetalae</taxon>
        <taxon>rosids</taxon>
        <taxon>fabids</taxon>
        <taxon>Fabales</taxon>
        <taxon>Fabaceae</taxon>
        <taxon>Papilionoideae</taxon>
        <taxon>50 kb inversion clade</taxon>
        <taxon>dalbergioids sensu lato</taxon>
        <taxon>Dalbergieae</taxon>
        <taxon>Pterocarpus clade</taxon>
        <taxon>Stylosanthes</taxon>
    </lineage>
</organism>
<keyword evidence="3" id="KW-1185">Reference proteome</keyword>
<keyword evidence="1" id="KW-1133">Transmembrane helix</keyword>
<name>A0ABU6TLR5_9FABA</name>
<proteinExistence type="predicted"/>
<dbReference type="Proteomes" id="UP001341840">
    <property type="component" value="Unassembled WGS sequence"/>
</dbReference>
<evidence type="ECO:0000256" key="1">
    <source>
        <dbReference type="SAM" id="Phobius"/>
    </source>
</evidence>
<evidence type="ECO:0000313" key="3">
    <source>
        <dbReference type="Proteomes" id="UP001341840"/>
    </source>
</evidence>
<evidence type="ECO:0000313" key="2">
    <source>
        <dbReference type="EMBL" id="MED6149410.1"/>
    </source>
</evidence>